<reference evidence="1 2" key="1">
    <citation type="journal article" date="2013" name="Curr. Biol.">
        <title>The Genome of the Foraminiferan Reticulomyxa filosa.</title>
        <authorList>
            <person name="Glockner G."/>
            <person name="Hulsmann N."/>
            <person name="Schleicher M."/>
            <person name="Noegel A.A."/>
            <person name="Eichinger L."/>
            <person name="Gallinger C."/>
            <person name="Pawlowski J."/>
            <person name="Sierra R."/>
            <person name="Euteneuer U."/>
            <person name="Pillet L."/>
            <person name="Moustafa A."/>
            <person name="Platzer M."/>
            <person name="Groth M."/>
            <person name="Szafranski K."/>
            <person name="Schliwa M."/>
        </authorList>
    </citation>
    <scope>NUCLEOTIDE SEQUENCE [LARGE SCALE GENOMIC DNA]</scope>
</reference>
<accession>X6M6C6</accession>
<protein>
    <submittedName>
        <fullName evidence="1">Uncharacterized protein</fullName>
    </submittedName>
</protein>
<comment type="caution">
    <text evidence="1">The sequence shown here is derived from an EMBL/GenBank/DDBJ whole genome shotgun (WGS) entry which is preliminary data.</text>
</comment>
<evidence type="ECO:0000313" key="1">
    <source>
        <dbReference type="EMBL" id="ETO09449.1"/>
    </source>
</evidence>
<organism evidence="1 2">
    <name type="scientific">Reticulomyxa filosa</name>
    <dbReference type="NCBI Taxonomy" id="46433"/>
    <lineage>
        <taxon>Eukaryota</taxon>
        <taxon>Sar</taxon>
        <taxon>Rhizaria</taxon>
        <taxon>Retaria</taxon>
        <taxon>Foraminifera</taxon>
        <taxon>Monothalamids</taxon>
        <taxon>Reticulomyxidae</taxon>
        <taxon>Reticulomyxa</taxon>
    </lineage>
</organism>
<dbReference type="AlphaFoldDB" id="X6M6C6"/>
<sequence length="322" mass="37352">MCLNVTEKTGAINGVSPKPWLNVMRWSSQIPSLRTRKSPPMSECNSTADNVQCVPSLNRSCLPNGNKNKDDSLFYFTTQTCVTEEMKEYLGINAFDHLRGDESVDWLGMDWYYVIFLRLGLVPCVHNAYFRFYFGQRLRGRLDNNALVIQKNFSNVGLKLECLVGVVLYRDFLGCFNIAIVFWKKKNRFIKFCSSKKDCLSPLSKADMVLSQFYIYSSKILKIIMFCFEKSFLDLSLFHYFHPEQKKDALPNFHSERYIINFSTITKKNTKCLCGTVQFLKFVLFEQNLSNVFVWCTFGIIIKYDFNAGVEQSISIHFNNDT</sequence>
<dbReference type="EMBL" id="ASPP01024060">
    <property type="protein sequence ID" value="ETO09449.1"/>
    <property type="molecule type" value="Genomic_DNA"/>
</dbReference>
<evidence type="ECO:0000313" key="2">
    <source>
        <dbReference type="Proteomes" id="UP000023152"/>
    </source>
</evidence>
<keyword evidence="2" id="KW-1185">Reference proteome</keyword>
<gene>
    <name evidence="1" type="ORF">RFI_27929</name>
</gene>
<dbReference type="Proteomes" id="UP000023152">
    <property type="component" value="Unassembled WGS sequence"/>
</dbReference>
<proteinExistence type="predicted"/>
<name>X6M6C6_RETFI</name>